<dbReference type="AlphaFoldDB" id="A0A226DB27"/>
<dbReference type="OMA" id="RISIDVH"/>
<name>A0A226DB27_FOLCA</name>
<keyword evidence="2" id="KW-1185">Reference proteome</keyword>
<protein>
    <submittedName>
        <fullName evidence="1">Uncharacterized protein</fullName>
    </submittedName>
</protein>
<gene>
    <name evidence="1" type="ORF">Fcan01_22987</name>
</gene>
<proteinExistence type="predicted"/>
<dbReference type="EMBL" id="LNIX01000026">
    <property type="protein sequence ID" value="OXA42409.1"/>
    <property type="molecule type" value="Genomic_DNA"/>
</dbReference>
<reference evidence="1 2" key="1">
    <citation type="submission" date="2015-12" db="EMBL/GenBank/DDBJ databases">
        <title>The genome of Folsomia candida.</title>
        <authorList>
            <person name="Faddeeva A."/>
            <person name="Derks M.F."/>
            <person name="Anvar Y."/>
            <person name="Smit S."/>
            <person name="Van Straalen N."/>
            <person name="Roelofs D."/>
        </authorList>
    </citation>
    <scope>NUCLEOTIDE SEQUENCE [LARGE SCALE GENOMIC DNA]</scope>
    <source>
        <strain evidence="1 2">VU population</strain>
        <tissue evidence="1">Whole body</tissue>
    </source>
</reference>
<accession>A0A226DB27</accession>
<evidence type="ECO:0000313" key="1">
    <source>
        <dbReference type="EMBL" id="OXA42409.1"/>
    </source>
</evidence>
<sequence length="177" mass="20666">MNDLEKVDFLHYPDEGNEGIIVECSLSYSQKLRDETDLLPLCPRKRIISALELSPQQLEEYNMMMKRSHDPLREPRISIDVHNKSHVVLLHKHLRYLLEKGMKVVALHKAIIFNQEPWLKSFIDMAVNLRRKCRLENDSIGEELAKKSLVAIWGFANQFALQSIYPPPPLPIYLVFF</sequence>
<dbReference type="Proteomes" id="UP000198287">
    <property type="component" value="Unassembled WGS sequence"/>
</dbReference>
<organism evidence="1 2">
    <name type="scientific">Folsomia candida</name>
    <name type="common">Springtail</name>
    <dbReference type="NCBI Taxonomy" id="158441"/>
    <lineage>
        <taxon>Eukaryota</taxon>
        <taxon>Metazoa</taxon>
        <taxon>Ecdysozoa</taxon>
        <taxon>Arthropoda</taxon>
        <taxon>Hexapoda</taxon>
        <taxon>Collembola</taxon>
        <taxon>Entomobryomorpha</taxon>
        <taxon>Isotomoidea</taxon>
        <taxon>Isotomidae</taxon>
        <taxon>Proisotominae</taxon>
        <taxon>Folsomia</taxon>
    </lineage>
</organism>
<evidence type="ECO:0000313" key="2">
    <source>
        <dbReference type="Proteomes" id="UP000198287"/>
    </source>
</evidence>
<comment type="caution">
    <text evidence="1">The sequence shown here is derived from an EMBL/GenBank/DDBJ whole genome shotgun (WGS) entry which is preliminary data.</text>
</comment>